<organism evidence="1 2">
    <name type="scientific">Salipiger profundus</name>
    <dbReference type="NCBI Taxonomy" id="1229727"/>
    <lineage>
        <taxon>Bacteria</taxon>
        <taxon>Pseudomonadati</taxon>
        <taxon>Pseudomonadota</taxon>
        <taxon>Alphaproteobacteria</taxon>
        <taxon>Rhodobacterales</taxon>
        <taxon>Roseobacteraceae</taxon>
        <taxon>Salipiger</taxon>
    </lineage>
</organism>
<sequence>MTRKPSPTARLLTAATAVVLFRGGMVICTDLVGALERALLALGHDPPGELADIAAAARDVVEARLDADVTLFDEGRDRLSRGLAVYWAGKALDPAMRG</sequence>
<name>A0A1U7D0W0_9RHOB</name>
<keyword evidence="2" id="KW-1185">Reference proteome</keyword>
<dbReference type="KEGG" id="tpro:Ga0080559_TMP924"/>
<evidence type="ECO:0000313" key="2">
    <source>
        <dbReference type="Proteomes" id="UP000186559"/>
    </source>
</evidence>
<gene>
    <name evidence="1" type="ORF">Ga0080559_TMP924</name>
</gene>
<protein>
    <submittedName>
        <fullName evidence="1">Uncharacterized protein</fullName>
    </submittedName>
</protein>
<proteinExistence type="predicted"/>
<reference evidence="1 2" key="1">
    <citation type="submission" date="2016-03" db="EMBL/GenBank/DDBJ databases">
        <title>Deep-sea bacteria in the southern Pacific.</title>
        <authorList>
            <person name="Tang K."/>
        </authorList>
    </citation>
    <scope>NUCLEOTIDE SEQUENCE [LARGE SCALE GENOMIC DNA]</scope>
    <source>
        <strain evidence="1 2">JLT2016</strain>
    </source>
</reference>
<dbReference type="Proteomes" id="UP000186559">
    <property type="component" value="Chromosome"/>
</dbReference>
<dbReference type="RefSeq" id="WP_076622304.1">
    <property type="nucleotide sequence ID" value="NZ_BMEW01000002.1"/>
</dbReference>
<accession>A0A1U7D0W0</accession>
<dbReference type="STRING" id="1229727.Ga0080559_TMP924"/>
<dbReference type="EMBL" id="CP014796">
    <property type="protein sequence ID" value="APX21720.1"/>
    <property type="molecule type" value="Genomic_DNA"/>
</dbReference>
<evidence type="ECO:0000313" key="1">
    <source>
        <dbReference type="EMBL" id="APX21720.1"/>
    </source>
</evidence>
<dbReference type="AlphaFoldDB" id="A0A1U7D0W0"/>